<accession>A0A078LHH3</accession>
<reference evidence="2" key="1">
    <citation type="submission" date="2014-06" db="EMBL/GenBank/DDBJ databases">
        <authorList>
            <person name="Urmite Genomes Urmite Genomes"/>
        </authorList>
    </citation>
    <scope>NUCLEOTIDE SEQUENCE</scope>
</reference>
<evidence type="ECO:0000313" key="3">
    <source>
        <dbReference type="EMBL" id="MBJ9868064.1"/>
    </source>
</evidence>
<evidence type="ECO:0000313" key="2">
    <source>
        <dbReference type="EMBL" id="CDZ84546.1"/>
    </source>
</evidence>
<dbReference type="Gene3D" id="3.90.550.10">
    <property type="entry name" value="Spore Coat Polysaccharide Biosynthesis Protein SpsA, Chain A"/>
    <property type="match status" value="1"/>
</dbReference>
<dbReference type="Proteomes" id="UP000282299">
    <property type="component" value="Unassembled WGS sequence"/>
</dbReference>
<dbReference type="EMBL" id="LK931336">
    <property type="protein sequence ID" value="CDZ84546.1"/>
    <property type="molecule type" value="Genomic_DNA"/>
</dbReference>
<name>A0A078LHH3_CITKO</name>
<dbReference type="PATRIC" id="fig|545.12.peg.2722"/>
<keyword evidence="2" id="KW-0808">Transferase</keyword>
<dbReference type="EMBL" id="JADVNV010000003">
    <property type="protein sequence ID" value="MBJ9868064.1"/>
    <property type="molecule type" value="Genomic_DNA"/>
</dbReference>
<feature type="domain" description="Glycosyltransferase 2-like" evidence="1">
    <location>
        <begin position="7"/>
        <end position="120"/>
    </location>
</feature>
<dbReference type="Pfam" id="PF00535">
    <property type="entry name" value="Glycos_transf_2"/>
    <property type="match status" value="1"/>
</dbReference>
<dbReference type="EMBL" id="RKIT01000002">
    <property type="protein sequence ID" value="RSC19438.1"/>
    <property type="molecule type" value="Genomic_DNA"/>
</dbReference>
<dbReference type="Proteomes" id="UP000807555">
    <property type="component" value="Unassembled WGS sequence"/>
</dbReference>
<reference evidence="4" key="2">
    <citation type="submission" date="2018-10" db="EMBL/GenBank/DDBJ databases">
        <title>FDA dAtabase for Regulatory Grade micrObial Sequences (FDA-ARGOS): Supporting development and validation of Infectious Disease Dx tests.</title>
        <authorList>
            <person name="Campos J."/>
            <person name="Goldberg B."/>
            <person name="Tallon L.J."/>
            <person name="Sadzewicz L."/>
            <person name="Zhao X."/>
            <person name="Vavikolanu K."/>
            <person name="Mehta A."/>
            <person name="Aluvathingal J."/>
            <person name="Nadendla S."/>
            <person name="Geyer C."/>
            <person name="Nandy P."/>
            <person name="Yan Y."/>
            <person name="Sichtig H."/>
        </authorList>
    </citation>
    <scope>NUCLEOTIDE SEQUENCE</scope>
    <source>
        <strain evidence="4">FDAARGOS_526</strain>
    </source>
</reference>
<evidence type="ECO:0000313" key="4">
    <source>
        <dbReference type="EMBL" id="RSC19438.1"/>
    </source>
</evidence>
<organism evidence="2">
    <name type="scientific">Citrobacter koseri</name>
    <name type="common">Citrobacter diversus</name>
    <dbReference type="NCBI Taxonomy" id="545"/>
    <lineage>
        <taxon>Bacteria</taxon>
        <taxon>Pseudomonadati</taxon>
        <taxon>Pseudomonadota</taxon>
        <taxon>Gammaproteobacteria</taxon>
        <taxon>Enterobacterales</taxon>
        <taxon>Enterobacteriaceae</taxon>
        <taxon>Citrobacter</taxon>
    </lineage>
</organism>
<evidence type="ECO:0000259" key="1">
    <source>
        <dbReference type="Pfam" id="PF00535"/>
    </source>
</evidence>
<dbReference type="PANTHER" id="PTHR22916:SF3">
    <property type="entry name" value="UDP-GLCNAC:BETAGAL BETA-1,3-N-ACETYLGLUCOSAMINYLTRANSFERASE-LIKE PROTEIN 1"/>
    <property type="match status" value="1"/>
</dbReference>
<dbReference type="SUPFAM" id="SSF53448">
    <property type="entry name" value="Nucleotide-diphospho-sugar transferases"/>
    <property type="match status" value="1"/>
</dbReference>
<reference evidence="3" key="4">
    <citation type="submission" date="2020-11" db="EMBL/GenBank/DDBJ databases">
        <title>Enhanced detection system for hospital associated transmission using whole genome sequencing surveillance.</title>
        <authorList>
            <person name="Harrison L.H."/>
            <person name="Van Tyne D."/>
            <person name="Marsh J.W."/>
            <person name="Griffith M.P."/>
            <person name="Snyder D.J."/>
            <person name="Cooper V.S."/>
            <person name="Mustapha M."/>
        </authorList>
    </citation>
    <scope>NUCLEOTIDE SEQUENCE</scope>
    <source>
        <strain evidence="3">CB00014</strain>
    </source>
</reference>
<dbReference type="AlphaFoldDB" id="A0A078LHH3"/>
<dbReference type="GO" id="GO:0016758">
    <property type="term" value="F:hexosyltransferase activity"/>
    <property type="evidence" value="ECO:0007669"/>
    <property type="project" value="UniProtKB-ARBA"/>
</dbReference>
<proteinExistence type="predicted"/>
<dbReference type="CDD" id="cd00761">
    <property type="entry name" value="Glyco_tranf_GTA_type"/>
    <property type="match status" value="1"/>
</dbReference>
<gene>
    <name evidence="2" type="ORF">BN1086_02701</name>
    <name evidence="4" type="ORF">EGS84_22055</name>
    <name evidence="3" type="ORF">I5687_08905</name>
</gene>
<dbReference type="RefSeq" id="WP_049009293.1">
    <property type="nucleotide sequence ID" value="NZ_ABTEQQ020000001.1"/>
</dbReference>
<dbReference type="PANTHER" id="PTHR22916">
    <property type="entry name" value="GLYCOSYLTRANSFERASE"/>
    <property type="match status" value="1"/>
</dbReference>
<protein>
    <submittedName>
        <fullName evidence="2">Glycosyltransferase</fullName>
    </submittedName>
</protein>
<sequence>MNHPVVSIILPVYNVSAYLERCLDSLVAQTWRHLEIIAVNDGSTDNSRDILARYQSRLPGMRIVDQENRGLAEARNAALASASGEYIYCLDSDDHIASDGIETIVREMEKHHLDVLFFSTHLEFHLHHISNNMVSGYYQRPRNLINKTFHAETFFNHCITERARTGHGYSVVVWGYAWRRKTYAHMRFKTPFFEDEYFTTELLLSVPDAKVRCLADRLYFHTIRNGSITTSSSKAKRALAILDTFRLLLPRAGNISNPQTVQCLNRYTGMLYQDAIIRNLPETLPLFSAQKMIHYLASIFHELYVDTPTENGLVLLHALINQIARDSNIIDESEFIALSGRIELAIKNKRRILAEGF</sequence>
<evidence type="ECO:0000313" key="5">
    <source>
        <dbReference type="Proteomes" id="UP000282299"/>
    </source>
</evidence>
<dbReference type="InterPro" id="IPR029044">
    <property type="entry name" value="Nucleotide-diphossugar_trans"/>
</dbReference>
<dbReference type="InterPro" id="IPR001173">
    <property type="entry name" value="Glyco_trans_2-like"/>
</dbReference>
<reference evidence="5" key="3">
    <citation type="submission" date="2018-10" db="EMBL/GenBank/DDBJ databases">
        <title>FDA dAtabase for Regulatory Grade micrObial Sequences (FDA-ARGOS): Supporting development and validation of Infectious Disease Dx tests.</title>
        <authorList>
            <person name="Goldberg B."/>
            <person name="Campos J."/>
            <person name="Tallon L."/>
            <person name="Sadzewicz L."/>
            <person name="Zhao X."/>
            <person name="Vavikolanu K."/>
            <person name="Mehta A."/>
            <person name="Aluvathingal J."/>
            <person name="Nadendla S."/>
            <person name="Geyer C."/>
            <person name="Nandy P."/>
            <person name="Yan Y."/>
            <person name="Sichtig H."/>
        </authorList>
    </citation>
    <scope>NUCLEOTIDE SEQUENCE [LARGE SCALE GENOMIC DNA]</scope>
    <source>
        <strain evidence="5">FDAARGOS_526</strain>
    </source>
</reference>